<name>A0A5A7PRZ9_STRAF</name>
<dbReference type="EMBL" id="BKCP01004995">
    <property type="protein sequence ID" value="GER35653.1"/>
    <property type="molecule type" value="Genomic_DNA"/>
</dbReference>
<organism evidence="1 2">
    <name type="scientific">Striga asiatica</name>
    <name type="common">Asiatic witchweed</name>
    <name type="synonym">Buchnera asiatica</name>
    <dbReference type="NCBI Taxonomy" id="4170"/>
    <lineage>
        <taxon>Eukaryota</taxon>
        <taxon>Viridiplantae</taxon>
        <taxon>Streptophyta</taxon>
        <taxon>Embryophyta</taxon>
        <taxon>Tracheophyta</taxon>
        <taxon>Spermatophyta</taxon>
        <taxon>Magnoliopsida</taxon>
        <taxon>eudicotyledons</taxon>
        <taxon>Gunneridae</taxon>
        <taxon>Pentapetalae</taxon>
        <taxon>asterids</taxon>
        <taxon>lamiids</taxon>
        <taxon>Lamiales</taxon>
        <taxon>Orobanchaceae</taxon>
        <taxon>Buchnereae</taxon>
        <taxon>Striga</taxon>
    </lineage>
</organism>
<dbReference type="AlphaFoldDB" id="A0A5A7PRZ9"/>
<sequence length="216" mass="24243">MFDFLDRLHLNCELALPLPPDVDRFLDRDHTPVGEHDFLERLLECGKVYVEGFTGAYFLAAAIWARVGLHVGLEGGLFLLPPPLTGLNCNKDHPKYAQERKENAHYHTSCRGCLSTVRMPGGPTERNSSVNTGHVSIGTPTPSLEHLIPLVVHHEPPNARVGEYDHLRGSHLWITSPRHKLELLVRHAAPHDPHERSAQRLKAQVELLLTKWVLTG</sequence>
<keyword evidence="2" id="KW-1185">Reference proteome</keyword>
<protein>
    <submittedName>
        <fullName evidence="1">Cystatin/monellin superfamily protein</fullName>
    </submittedName>
</protein>
<proteinExistence type="predicted"/>
<evidence type="ECO:0000313" key="2">
    <source>
        <dbReference type="Proteomes" id="UP000325081"/>
    </source>
</evidence>
<accession>A0A5A7PRZ9</accession>
<reference evidence="2" key="1">
    <citation type="journal article" date="2019" name="Curr. Biol.">
        <title>Genome Sequence of Striga asiatica Provides Insight into the Evolution of Plant Parasitism.</title>
        <authorList>
            <person name="Yoshida S."/>
            <person name="Kim S."/>
            <person name="Wafula E.K."/>
            <person name="Tanskanen J."/>
            <person name="Kim Y.M."/>
            <person name="Honaas L."/>
            <person name="Yang Z."/>
            <person name="Spallek T."/>
            <person name="Conn C.E."/>
            <person name="Ichihashi Y."/>
            <person name="Cheong K."/>
            <person name="Cui S."/>
            <person name="Der J.P."/>
            <person name="Gundlach H."/>
            <person name="Jiao Y."/>
            <person name="Hori C."/>
            <person name="Ishida J.K."/>
            <person name="Kasahara H."/>
            <person name="Kiba T."/>
            <person name="Kim M.S."/>
            <person name="Koo N."/>
            <person name="Laohavisit A."/>
            <person name="Lee Y.H."/>
            <person name="Lumba S."/>
            <person name="McCourt P."/>
            <person name="Mortimer J.C."/>
            <person name="Mutuku J.M."/>
            <person name="Nomura T."/>
            <person name="Sasaki-Sekimoto Y."/>
            <person name="Seto Y."/>
            <person name="Wang Y."/>
            <person name="Wakatake T."/>
            <person name="Sakakibara H."/>
            <person name="Demura T."/>
            <person name="Yamaguchi S."/>
            <person name="Yoneyama K."/>
            <person name="Manabe R.I."/>
            <person name="Nelson D.C."/>
            <person name="Schulman A.H."/>
            <person name="Timko M.P."/>
            <person name="dePamphilis C.W."/>
            <person name="Choi D."/>
            <person name="Shirasu K."/>
        </authorList>
    </citation>
    <scope>NUCLEOTIDE SEQUENCE [LARGE SCALE GENOMIC DNA]</scope>
    <source>
        <strain evidence="2">cv. UVA1</strain>
    </source>
</reference>
<dbReference type="Proteomes" id="UP000325081">
    <property type="component" value="Unassembled WGS sequence"/>
</dbReference>
<gene>
    <name evidence="1" type="ORF">STAS_11946</name>
</gene>
<evidence type="ECO:0000313" key="1">
    <source>
        <dbReference type="EMBL" id="GER35653.1"/>
    </source>
</evidence>
<comment type="caution">
    <text evidence="1">The sequence shown here is derived from an EMBL/GenBank/DDBJ whole genome shotgun (WGS) entry which is preliminary data.</text>
</comment>